<dbReference type="GO" id="GO:0044550">
    <property type="term" value="P:secondary metabolite biosynthetic process"/>
    <property type="evidence" value="ECO:0007669"/>
    <property type="project" value="TreeGrafter"/>
</dbReference>
<dbReference type="SUPFAM" id="SSF56801">
    <property type="entry name" value="Acetyl-CoA synthetase-like"/>
    <property type="match status" value="1"/>
</dbReference>
<sequence>MQKPLFRINLESGTWLAVGKGRTCGTVNIQPPSTTLLREINTDAAPLDHVVRRQFSNRGSGSSDLSRTALLSAAWALVASRRVNLDRVLFGVAAPLRPLQPVTTASIDNTLRALARGAPKNMSHSEDLSTWQPLLFYMLLHIQSLKHVDAPLSSGQEQNQEDDGDAWVDQLPRSFPLFIGLRIWDQETTAVARFTSNVFPAWMVWTSLERLGFVALQLAAVELTVIGVCKVMVVPVGFEKSTWVIVAVLAALKAGGAFLLLDPNLAPKRIQ</sequence>
<reference evidence="2 3" key="1">
    <citation type="submission" date="2018-12" db="EMBL/GenBank/DDBJ databases">
        <title>Draft genome sequence of Xylaria grammica IHI A82.</title>
        <authorList>
            <person name="Buettner E."/>
            <person name="Kellner H."/>
        </authorList>
    </citation>
    <scope>NUCLEOTIDE SEQUENCE [LARGE SCALE GENOMIC DNA]</scope>
    <source>
        <strain evidence="2 3">IHI A82</strain>
    </source>
</reference>
<dbReference type="PANTHER" id="PTHR45527">
    <property type="entry name" value="NONRIBOSOMAL PEPTIDE SYNTHETASE"/>
    <property type="match status" value="1"/>
</dbReference>
<keyword evidence="1" id="KW-1133">Transmembrane helix</keyword>
<evidence type="ECO:0000256" key="1">
    <source>
        <dbReference type="SAM" id="Phobius"/>
    </source>
</evidence>
<keyword evidence="1" id="KW-0812">Transmembrane</keyword>
<feature type="transmembrane region" description="Helical" evidence="1">
    <location>
        <begin position="242"/>
        <end position="261"/>
    </location>
</feature>
<dbReference type="Proteomes" id="UP000286045">
    <property type="component" value="Unassembled WGS sequence"/>
</dbReference>
<proteinExistence type="predicted"/>
<dbReference type="GO" id="GO:0043041">
    <property type="term" value="P:amino acid activation for nonribosomal peptide biosynthetic process"/>
    <property type="evidence" value="ECO:0007669"/>
    <property type="project" value="TreeGrafter"/>
</dbReference>
<dbReference type="GO" id="GO:0005737">
    <property type="term" value="C:cytoplasm"/>
    <property type="evidence" value="ECO:0007669"/>
    <property type="project" value="TreeGrafter"/>
</dbReference>
<evidence type="ECO:0000313" key="2">
    <source>
        <dbReference type="EMBL" id="RWA09277.1"/>
    </source>
</evidence>
<dbReference type="GO" id="GO:0031177">
    <property type="term" value="F:phosphopantetheine binding"/>
    <property type="evidence" value="ECO:0007669"/>
    <property type="project" value="TreeGrafter"/>
</dbReference>
<dbReference type="PANTHER" id="PTHR45527:SF1">
    <property type="entry name" value="FATTY ACID SYNTHASE"/>
    <property type="match status" value="1"/>
</dbReference>
<name>A0A439D4E4_9PEZI</name>
<gene>
    <name evidence="2" type="ORF">EKO27_g5849</name>
</gene>
<dbReference type="Gene3D" id="3.40.50.980">
    <property type="match status" value="1"/>
</dbReference>
<dbReference type="EMBL" id="RYZI01000161">
    <property type="protein sequence ID" value="RWA09277.1"/>
    <property type="molecule type" value="Genomic_DNA"/>
</dbReference>
<accession>A0A439D4E4</accession>
<organism evidence="2 3">
    <name type="scientific">Xylaria grammica</name>
    <dbReference type="NCBI Taxonomy" id="363999"/>
    <lineage>
        <taxon>Eukaryota</taxon>
        <taxon>Fungi</taxon>
        <taxon>Dikarya</taxon>
        <taxon>Ascomycota</taxon>
        <taxon>Pezizomycotina</taxon>
        <taxon>Sordariomycetes</taxon>
        <taxon>Xylariomycetidae</taxon>
        <taxon>Xylariales</taxon>
        <taxon>Xylariaceae</taxon>
        <taxon>Xylaria</taxon>
    </lineage>
</organism>
<dbReference type="SUPFAM" id="SSF52777">
    <property type="entry name" value="CoA-dependent acyltransferases"/>
    <property type="match status" value="1"/>
</dbReference>
<keyword evidence="3" id="KW-1185">Reference proteome</keyword>
<dbReference type="AlphaFoldDB" id="A0A439D4E4"/>
<evidence type="ECO:0000313" key="3">
    <source>
        <dbReference type="Proteomes" id="UP000286045"/>
    </source>
</evidence>
<comment type="caution">
    <text evidence="2">The sequence shown here is derived from an EMBL/GenBank/DDBJ whole genome shotgun (WGS) entry which is preliminary data.</text>
</comment>
<keyword evidence="1" id="KW-0472">Membrane</keyword>
<protein>
    <submittedName>
        <fullName evidence="2">Uncharacterized protein</fullName>
    </submittedName>
</protein>